<evidence type="ECO:0000256" key="2">
    <source>
        <dbReference type="ARBA" id="ARBA00005179"/>
    </source>
</evidence>
<dbReference type="GO" id="GO:0016705">
    <property type="term" value="F:oxidoreductase activity, acting on paired donors, with incorporation or reduction of molecular oxygen"/>
    <property type="evidence" value="ECO:0007669"/>
    <property type="project" value="InterPro"/>
</dbReference>
<dbReference type="InterPro" id="IPR050121">
    <property type="entry name" value="Cytochrome_P450_monoxygenase"/>
</dbReference>
<dbReference type="EMBL" id="KN837277">
    <property type="protein sequence ID" value="KIJ29725.1"/>
    <property type="molecule type" value="Genomic_DNA"/>
</dbReference>
<evidence type="ECO:0008006" key="9">
    <source>
        <dbReference type="Google" id="ProtNLM"/>
    </source>
</evidence>
<keyword evidence="8" id="KW-1185">Reference proteome</keyword>
<evidence type="ECO:0000313" key="7">
    <source>
        <dbReference type="EMBL" id="KIJ29725.1"/>
    </source>
</evidence>
<dbReference type="HOGENOM" id="CLU_001570_14_10_1"/>
<dbReference type="GO" id="GO:0005506">
    <property type="term" value="F:iron ion binding"/>
    <property type="evidence" value="ECO:0007669"/>
    <property type="project" value="InterPro"/>
</dbReference>
<evidence type="ECO:0000313" key="8">
    <source>
        <dbReference type="Proteomes" id="UP000054279"/>
    </source>
</evidence>
<evidence type="ECO:0000256" key="5">
    <source>
        <dbReference type="ARBA" id="ARBA00023004"/>
    </source>
</evidence>
<comment type="pathway">
    <text evidence="2">Secondary metabolite biosynthesis.</text>
</comment>
<proteinExistence type="predicted"/>
<sequence>LVAWSTIYLTVLSLSILVYRLSPWHPLASTPGRKKAAATKWWMVYRILVKGGRHWNDRAHNKYGVFVRVGPNEVSVKSSMAVKPIYTQVSKKLVLDYQVYIIDRLGSVRMTAFSLKHHSQKRVKQLVEIFELRSVHHEELVLDHWFNLFFMDLMGDIGFSGGFETMKAGDDTEKWLEMVRMFILGRYHFILSSVMGQIPRLKSIFKLIPQPRPLVSFHKVEKAKEIKEMPIKQLRQDILSIIHSWAPPLSHDEVAVNAVLIVVATADISIQMVLSFFRYIMVDKSKQQKLQKEIDEVFVDMTDELDVNTLMLLPYLDACVQEALQIMPPGPFSDLIPMTLIITYRKWILPGTTLHVPVYVMHCDPINFSVLAEEFILKQWLIDKEISSSSTKDKLLLCNHDAFVPFSAGYSSYMGKHLALPNIK</sequence>
<keyword evidence="3" id="KW-0479">Metal-binding</keyword>
<dbReference type="InterPro" id="IPR001128">
    <property type="entry name" value="Cyt_P450"/>
</dbReference>
<evidence type="ECO:0000256" key="1">
    <source>
        <dbReference type="ARBA" id="ARBA00001971"/>
    </source>
</evidence>
<dbReference type="Proteomes" id="UP000054279">
    <property type="component" value="Unassembled WGS sequence"/>
</dbReference>
<dbReference type="SUPFAM" id="SSF48264">
    <property type="entry name" value="Cytochrome P450"/>
    <property type="match status" value="1"/>
</dbReference>
<feature type="signal peptide" evidence="6">
    <location>
        <begin position="1"/>
        <end position="20"/>
    </location>
</feature>
<dbReference type="Gene3D" id="1.10.630.10">
    <property type="entry name" value="Cytochrome P450"/>
    <property type="match status" value="1"/>
</dbReference>
<dbReference type="PANTHER" id="PTHR24305">
    <property type="entry name" value="CYTOCHROME P450"/>
    <property type="match status" value="1"/>
</dbReference>
<feature type="chain" id="PRO_5002204437" description="Cytochrome P450" evidence="6">
    <location>
        <begin position="21"/>
        <end position="424"/>
    </location>
</feature>
<dbReference type="OrthoDB" id="6692864at2759"/>
<dbReference type="AlphaFoldDB" id="A0A0C9UX13"/>
<evidence type="ECO:0000256" key="3">
    <source>
        <dbReference type="ARBA" id="ARBA00022723"/>
    </source>
</evidence>
<keyword evidence="6" id="KW-0732">Signal</keyword>
<name>A0A0C9UX13_SPHS4</name>
<protein>
    <recommendedName>
        <fullName evidence="9">Cytochrome P450</fullName>
    </recommendedName>
</protein>
<feature type="non-terminal residue" evidence="7">
    <location>
        <position position="424"/>
    </location>
</feature>
<gene>
    <name evidence="7" type="ORF">M422DRAFT_188065</name>
</gene>
<comment type="cofactor">
    <cofactor evidence="1">
        <name>heme</name>
        <dbReference type="ChEBI" id="CHEBI:30413"/>
    </cofactor>
</comment>
<dbReference type="GO" id="GO:0004497">
    <property type="term" value="F:monooxygenase activity"/>
    <property type="evidence" value="ECO:0007669"/>
    <property type="project" value="InterPro"/>
</dbReference>
<dbReference type="InterPro" id="IPR036396">
    <property type="entry name" value="Cyt_P450_sf"/>
</dbReference>
<reference evidence="7 8" key="1">
    <citation type="submission" date="2014-06" db="EMBL/GenBank/DDBJ databases">
        <title>Evolutionary Origins and Diversification of the Mycorrhizal Mutualists.</title>
        <authorList>
            <consortium name="DOE Joint Genome Institute"/>
            <consortium name="Mycorrhizal Genomics Consortium"/>
            <person name="Kohler A."/>
            <person name="Kuo A."/>
            <person name="Nagy L.G."/>
            <person name="Floudas D."/>
            <person name="Copeland A."/>
            <person name="Barry K.W."/>
            <person name="Cichocki N."/>
            <person name="Veneault-Fourrey C."/>
            <person name="LaButti K."/>
            <person name="Lindquist E.A."/>
            <person name="Lipzen A."/>
            <person name="Lundell T."/>
            <person name="Morin E."/>
            <person name="Murat C."/>
            <person name="Riley R."/>
            <person name="Ohm R."/>
            <person name="Sun H."/>
            <person name="Tunlid A."/>
            <person name="Henrissat B."/>
            <person name="Grigoriev I.V."/>
            <person name="Hibbett D.S."/>
            <person name="Martin F."/>
        </authorList>
    </citation>
    <scope>NUCLEOTIDE SEQUENCE [LARGE SCALE GENOMIC DNA]</scope>
    <source>
        <strain evidence="7 8">SS14</strain>
    </source>
</reference>
<dbReference type="GO" id="GO:0044550">
    <property type="term" value="P:secondary metabolite biosynthetic process"/>
    <property type="evidence" value="ECO:0007669"/>
    <property type="project" value="UniProtKB-ARBA"/>
</dbReference>
<evidence type="ECO:0000256" key="4">
    <source>
        <dbReference type="ARBA" id="ARBA00023002"/>
    </source>
</evidence>
<organism evidence="7 8">
    <name type="scientific">Sphaerobolus stellatus (strain SS14)</name>
    <dbReference type="NCBI Taxonomy" id="990650"/>
    <lineage>
        <taxon>Eukaryota</taxon>
        <taxon>Fungi</taxon>
        <taxon>Dikarya</taxon>
        <taxon>Basidiomycota</taxon>
        <taxon>Agaricomycotina</taxon>
        <taxon>Agaricomycetes</taxon>
        <taxon>Phallomycetidae</taxon>
        <taxon>Geastrales</taxon>
        <taxon>Sphaerobolaceae</taxon>
        <taxon>Sphaerobolus</taxon>
    </lineage>
</organism>
<keyword evidence="4" id="KW-0560">Oxidoreductase</keyword>
<dbReference type="GO" id="GO:0020037">
    <property type="term" value="F:heme binding"/>
    <property type="evidence" value="ECO:0007669"/>
    <property type="project" value="InterPro"/>
</dbReference>
<dbReference type="PANTHER" id="PTHR24305:SF235">
    <property type="entry name" value="CYTOCHROME P450 MONOOXYGENASE APDB-RELATED"/>
    <property type="match status" value="1"/>
</dbReference>
<evidence type="ECO:0000256" key="6">
    <source>
        <dbReference type="SAM" id="SignalP"/>
    </source>
</evidence>
<feature type="non-terminal residue" evidence="7">
    <location>
        <position position="1"/>
    </location>
</feature>
<keyword evidence="5" id="KW-0408">Iron</keyword>
<dbReference type="Pfam" id="PF00067">
    <property type="entry name" value="p450"/>
    <property type="match status" value="1"/>
</dbReference>
<accession>A0A0C9UX13</accession>